<evidence type="ECO:0000256" key="2">
    <source>
        <dbReference type="SAM" id="Phobius"/>
    </source>
</evidence>
<dbReference type="PANTHER" id="PTHR32361:SF26">
    <property type="entry name" value="FAD-BINDING 8 DOMAIN-CONTAINING PROTEIN-RELATED"/>
    <property type="match status" value="1"/>
</dbReference>
<keyword evidence="2" id="KW-1133">Transmembrane helix</keyword>
<dbReference type="EMBL" id="SPUK01000029">
    <property type="protein sequence ID" value="TQV90278.1"/>
    <property type="molecule type" value="Genomic_DNA"/>
</dbReference>
<evidence type="ECO:0000313" key="5">
    <source>
        <dbReference type="Proteomes" id="UP000315783"/>
    </source>
</evidence>
<feature type="transmembrane region" description="Helical" evidence="2">
    <location>
        <begin position="79"/>
        <end position="100"/>
    </location>
</feature>
<proteinExistence type="predicted"/>
<evidence type="ECO:0000259" key="3">
    <source>
        <dbReference type="Pfam" id="PF08022"/>
    </source>
</evidence>
<comment type="caution">
    <text evidence="4">The sequence shown here is derived from an EMBL/GenBank/DDBJ whole genome shotgun (WGS) entry which is preliminary data.</text>
</comment>
<gene>
    <name evidence="4" type="ORF">IF1G_11037</name>
</gene>
<keyword evidence="2" id="KW-0812">Transmembrane</keyword>
<sequence>MLSAFHAAVALLDGKTRLLLTTQYLFALLSAAALSFQSVAFPLLRRLLWYEPALRLHQVVAVLLAYIVLRHVGAEHRLLVLPAAVYLIASGSTQLFAILYRQNWKLCTATVTYDRDTTLVSLHLPGRPAQVGAGQYVELWMPLNAEHGPYTPDPPPHGDFSPSARPLTVRRSVDCVLSTFATFWRRLGYPLSTFTWWQGHPFMVASWSRTPTSDLHLLIQPKEGWTKRLHVVAKLHYFHELLRWKKMAVLLEKERFRPKDTVRMRDRHSAIEEVASLRTEIREAVSYQTMALFSGPHGRAVETAGYRNVLVVAKSTFVYACMPLVRKILEENGFGSGGRPLPHHGRHVTLQRFHFLYETAAREAWESQEIEDFIKEMPVSDDDKLNDDSKLSNDELKDEEAVYAKAFHSTVYAPTGEKEESLTPRAKRKYGPMLLDKELECEMALAAGHRMLILVGLDAEDTCSVLRFMNDEVLRNCTNTKMEDVDVIWCI</sequence>
<dbReference type="GO" id="GO:0006879">
    <property type="term" value="P:intracellular iron ion homeostasis"/>
    <property type="evidence" value="ECO:0007669"/>
    <property type="project" value="TreeGrafter"/>
</dbReference>
<protein>
    <recommendedName>
        <fullName evidence="3">FAD-binding 8 domain-containing protein</fullName>
    </recommendedName>
</protein>
<keyword evidence="2" id="KW-0472">Membrane</keyword>
<dbReference type="Proteomes" id="UP000315783">
    <property type="component" value="Unassembled WGS sequence"/>
</dbReference>
<dbReference type="OrthoDB" id="4494341at2759"/>
<dbReference type="PANTHER" id="PTHR32361">
    <property type="entry name" value="FERRIC/CUPRIC REDUCTASE TRANSMEMBRANE COMPONENT"/>
    <property type="match status" value="1"/>
</dbReference>
<dbReference type="GO" id="GO:0015677">
    <property type="term" value="P:copper ion import"/>
    <property type="evidence" value="ECO:0007669"/>
    <property type="project" value="TreeGrafter"/>
</dbReference>
<evidence type="ECO:0000313" key="4">
    <source>
        <dbReference type="EMBL" id="TQV90278.1"/>
    </source>
</evidence>
<feature type="transmembrane region" description="Helical" evidence="2">
    <location>
        <begin position="24"/>
        <end position="44"/>
    </location>
</feature>
<dbReference type="GO" id="GO:0005886">
    <property type="term" value="C:plasma membrane"/>
    <property type="evidence" value="ECO:0007669"/>
    <property type="project" value="TreeGrafter"/>
</dbReference>
<reference evidence="4 5" key="1">
    <citation type="journal article" date="2019" name="Appl. Microbiol. Biotechnol.">
        <title>Genome sequence of Isaria javanica and comparative genome analysis insights into family S53 peptidase evolution in fungal entomopathogens.</title>
        <authorList>
            <person name="Lin R."/>
            <person name="Zhang X."/>
            <person name="Xin B."/>
            <person name="Zou M."/>
            <person name="Gao Y."/>
            <person name="Qin F."/>
            <person name="Hu Q."/>
            <person name="Xie B."/>
            <person name="Cheng X."/>
        </authorList>
    </citation>
    <scope>NUCLEOTIDE SEQUENCE [LARGE SCALE GENOMIC DNA]</scope>
    <source>
        <strain evidence="4 5">IJ1G</strain>
    </source>
</reference>
<dbReference type="Pfam" id="PF08022">
    <property type="entry name" value="FAD_binding_8"/>
    <property type="match status" value="1"/>
</dbReference>
<evidence type="ECO:0000256" key="1">
    <source>
        <dbReference type="ARBA" id="ARBA00022448"/>
    </source>
</evidence>
<feature type="domain" description="FAD-binding 8" evidence="3">
    <location>
        <begin position="190"/>
        <end position="234"/>
    </location>
</feature>
<accession>A0A545ULD7</accession>
<dbReference type="AlphaFoldDB" id="A0A545ULD7"/>
<keyword evidence="1" id="KW-0813">Transport</keyword>
<dbReference type="InterPro" id="IPR051410">
    <property type="entry name" value="Ferric/Cupric_Reductase"/>
</dbReference>
<keyword evidence="5" id="KW-1185">Reference proteome</keyword>
<feature type="transmembrane region" description="Helical" evidence="2">
    <location>
        <begin position="56"/>
        <end position="73"/>
    </location>
</feature>
<dbReference type="InterPro" id="IPR013112">
    <property type="entry name" value="FAD-bd_8"/>
</dbReference>
<dbReference type="STRING" id="43265.A0A545ULD7"/>
<name>A0A545ULD7_9HYPO</name>
<organism evidence="4 5">
    <name type="scientific">Cordyceps javanica</name>
    <dbReference type="NCBI Taxonomy" id="43265"/>
    <lineage>
        <taxon>Eukaryota</taxon>
        <taxon>Fungi</taxon>
        <taxon>Dikarya</taxon>
        <taxon>Ascomycota</taxon>
        <taxon>Pezizomycotina</taxon>
        <taxon>Sordariomycetes</taxon>
        <taxon>Hypocreomycetidae</taxon>
        <taxon>Hypocreales</taxon>
        <taxon>Cordycipitaceae</taxon>
        <taxon>Cordyceps</taxon>
    </lineage>
</organism>
<dbReference type="GO" id="GO:0000293">
    <property type="term" value="F:ferric-chelate reductase activity"/>
    <property type="evidence" value="ECO:0007669"/>
    <property type="project" value="TreeGrafter"/>
</dbReference>
<dbReference type="GO" id="GO:0006826">
    <property type="term" value="P:iron ion transport"/>
    <property type="evidence" value="ECO:0007669"/>
    <property type="project" value="TreeGrafter"/>
</dbReference>